<dbReference type="AlphaFoldDB" id="A0A179EY24"/>
<evidence type="ECO:0000313" key="3">
    <source>
        <dbReference type="Proteomes" id="UP000078397"/>
    </source>
</evidence>
<sequence length="96" mass="10656">MGYSLVWQNMSSFTAVSWFNSVPFRSVSLRGQFGTTYLNHFWLFSIAAAPSSIAQSDCRSKSNSRVAVSAVRIAHQVLTVLACGILFWSIPSFVEM</sequence>
<dbReference type="GeneID" id="28858783"/>
<feature type="transmembrane region" description="Helical" evidence="1">
    <location>
        <begin position="66"/>
        <end position="90"/>
    </location>
</feature>
<comment type="caution">
    <text evidence="2">The sequence shown here is derived from an EMBL/GenBank/DDBJ whole genome shotgun (WGS) entry which is preliminary data.</text>
</comment>
<keyword evidence="1" id="KW-1133">Transmembrane helix</keyword>
<gene>
    <name evidence="2" type="ORF">VFPPC_17039</name>
</gene>
<protein>
    <submittedName>
        <fullName evidence="2">Uncharacterized protein</fullName>
    </submittedName>
</protein>
<keyword evidence="1" id="KW-0472">Membrane</keyword>
<keyword evidence="1" id="KW-0812">Transmembrane</keyword>
<name>A0A179EY24_METCM</name>
<dbReference type="Proteomes" id="UP000078397">
    <property type="component" value="Unassembled WGS sequence"/>
</dbReference>
<dbReference type="RefSeq" id="XP_018136300.1">
    <property type="nucleotide sequence ID" value="XM_018294789.1"/>
</dbReference>
<dbReference type="EMBL" id="LSBJ02000018">
    <property type="protein sequence ID" value="OAQ58084.1"/>
    <property type="molecule type" value="Genomic_DNA"/>
</dbReference>
<proteinExistence type="predicted"/>
<evidence type="ECO:0000256" key="1">
    <source>
        <dbReference type="SAM" id="Phobius"/>
    </source>
</evidence>
<accession>A0A179EY24</accession>
<reference evidence="2 3" key="1">
    <citation type="journal article" date="2016" name="PLoS Pathog.">
        <title>Biosynthesis of antibiotic leucinostatins in bio-control fungus Purpureocillium lilacinum and their inhibition on phytophthora revealed by genome mining.</title>
        <authorList>
            <person name="Wang G."/>
            <person name="Liu Z."/>
            <person name="Lin R."/>
            <person name="Li E."/>
            <person name="Mao Z."/>
            <person name="Ling J."/>
            <person name="Yang Y."/>
            <person name="Yin W.B."/>
            <person name="Xie B."/>
        </authorList>
    </citation>
    <scope>NUCLEOTIDE SEQUENCE [LARGE SCALE GENOMIC DNA]</scope>
    <source>
        <strain evidence="2">170</strain>
    </source>
</reference>
<organism evidence="2 3">
    <name type="scientific">Pochonia chlamydosporia 170</name>
    <dbReference type="NCBI Taxonomy" id="1380566"/>
    <lineage>
        <taxon>Eukaryota</taxon>
        <taxon>Fungi</taxon>
        <taxon>Dikarya</taxon>
        <taxon>Ascomycota</taxon>
        <taxon>Pezizomycotina</taxon>
        <taxon>Sordariomycetes</taxon>
        <taxon>Hypocreomycetidae</taxon>
        <taxon>Hypocreales</taxon>
        <taxon>Clavicipitaceae</taxon>
        <taxon>Pochonia</taxon>
    </lineage>
</organism>
<keyword evidence="3" id="KW-1185">Reference proteome</keyword>
<evidence type="ECO:0000313" key="2">
    <source>
        <dbReference type="EMBL" id="OAQ58084.1"/>
    </source>
</evidence>
<dbReference type="KEGG" id="pchm:VFPPC_17039"/>